<sequence>MSIIKTVGIVGTGVIGASWTGLFLARGLRVVVSDPASDSEQKLDKYLNKIWPDLKKIGLAQGASLDNCQFVGASLKDHYSKVDFIQEAGLVDLRNAPEKLEIKTKLLAEIDAATRSDVVIASSSSGLPSSKFIGKCTNNPGRILIGHPFNPPHLMPLVEVVPHPGTDKASVDTAVDFYKSLNKRPVVIKKEIPGFASNRLQAAMCSEAYSLVSRGILSAEDLDACVTNSLGPRYALTGPLMSNAMGGGGGTDGFRHLLEHLGPATKTWLNDMQEHAFQFNNESLDSLSASVGQELEGKDVQALEAERDRLLVEILRLKNEGK</sequence>
<comment type="similarity">
    <text evidence="1">Belongs to the 3-hydroxyacyl-CoA dehydrogenase family.</text>
</comment>
<dbReference type="Proteomes" id="UP001341245">
    <property type="component" value="Unassembled WGS sequence"/>
</dbReference>
<dbReference type="SUPFAM" id="SSF51735">
    <property type="entry name" value="NAD(P)-binding Rossmann-fold domains"/>
    <property type="match status" value="1"/>
</dbReference>
<dbReference type="EMBL" id="JASGXD010000012">
    <property type="protein sequence ID" value="KAK6002079.1"/>
    <property type="molecule type" value="Genomic_DNA"/>
</dbReference>
<evidence type="ECO:0008006" key="7">
    <source>
        <dbReference type="Google" id="ProtNLM"/>
    </source>
</evidence>
<feature type="domain" description="3-hydroxyacyl-CoA dehydrogenase C-terminal" evidence="3">
    <location>
        <begin position="194"/>
        <end position="262"/>
    </location>
</feature>
<dbReference type="InterPro" id="IPR006108">
    <property type="entry name" value="3HC_DH_C"/>
</dbReference>
<keyword evidence="6" id="KW-1185">Reference proteome</keyword>
<protein>
    <recommendedName>
        <fullName evidence="7">Hydroxyacyl-CoA dehydrogenase</fullName>
    </recommendedName>
</protein>
<evidence type="ECO:0000256" key="2">
    <source>
        <dbReference type="ARBA" id="ARBA00023002"/>
    </source>
</evidence>
<comment type="caution">
    <text evidence="5">The sequence shown here is derived from an EMBL/GenBank/DDBJ whole genome shotgun (WGS) entry which is preliminary data.</text>
</comment>
<evidence type="ECO:0000313" key="6">
    <source>
        <dbReference type="Proteomes" id="UP001341245"/>
    </source>
</evidence>
<organism evidence="5 6">
    <name type="scientific">Aureobasidium pullulans</name>
    <name type="common">Black yeast</name>
    <name type="synonym">Pullularia pullulans</name>
    <dbReference type="NCBI Taxonomy" id="5580"/>
    <lineage>
        <taxon>Eukaryota</taxon>
        <taxon>Fungi</taxon>
        <taxon>Dikarya</taxon>
        <taxon>Ascomycota</taxon>
        <taxon>Pezizomycotina</taxon>
        <taxon>Dothideomycetes</taxon>
        <taxon>Dothideomycetidae</taxon>
        <taxon>Dothideales</taxon>
        <taxon>Saccotheciaceae</taxon>
        <taxon>Aureobasidium</taxon>
    </lineage>
</organism>
<dbReference type="PANTHER" id="PTHR48075:SF1">
    <property type="entry name" value="LAMBDA-CRYSTALLIN HOMOLOG"/>
    <property type="match status" value="1"/>
</dbReference>
<dbReference type="InterPro" id="IPR006176">
    <property type="entry name" value="3-OHacyl-CoA_DH_NAD-bd"/>
</dbReference>
<keyword evidence="2" id="KW-0560">Oxidoreductase</keyword>
<evidence type="ECO:0000313" key="5">
    <source>
        <dbReference type="EMBL" id="KAK6002079.1"/>
    </source>
</evidence>
<dbReference type="Gene3D" id="3.40.50.720">
    <property type="entry name" value="NAD(P)-binding Rossmann-like Domain"/>
    <property type="match status" value="1"/>
</dbReference>
<evidence type="ECO:0000259" key="4">
    <source>
        <dbReference type="Pfam" id="PF02737"/>
    </source>
</evidence>
<dbReference type="InterPro" id="IPR008927">
    <property type="entry name" value="6-PGluconate_DH-like_C_sf"/>
</dbReference>
<dbReference type="SUPFAM" id="SSF48179">
    <property type="entry name" value="6-phosphogluconate dehydrogenase C-terminal domain-like"/>
    <property type="match status" value="1"/>
</dbReference>
<feature type="domain" description="3-hydroxyacyl-CoA dehydrogenase NAD binding" evidence="4">
    <location>
        <begin position="6"/>
        <end position="190"/>
    </location>
</feature>
<accession>A0ABR0TCU9</accession>
<dbReference type="PANTHER" id="PTHR48075">
    <property type="entry name" value="3-HYDROXYACYL-COA DEHYDROGENASE FAMILY PROTEIN"/>
    <property type="match status" value="1"/>
</dbReference>
<evidence type="ECO:0000259" key="3">
    <source>
        <dbReference type="Pfam" id="PF00725"/>
    </source>
</evidence>
<reference evidence="5 6" key="1">
    <citation type="submission" date="2023-11" db="EMBL/GenBank/DDBJ databases">
        <title>Draft genome sequence and annotation of the polyextremotolerant black yeast-like fungus Aureobasidium pullulans NRRL 62042.</title>
        <authorList>
            <person name="Dielentheis-Frenken M.R.E."/>
            <person name="Wibberg D."/>
            <person name="Blank L.M."/>
            <person name="Tiso T."/>
        </authorList>
    </citation>
    <scope>NUCLEOTIDE SEQUENCE [LARGE SCALE GENOMIC DNA]</scope>
    <source>
        <strain evidence="5 6">NRRL 62042</strain>
    </source>
</reference>
<proteinExistence type="inferred from homology"/>
<name>A0ABR0TCU9_AURPU</name>
<dbReference type="Pfam" id="PF02737">
    <property type="entry name" value="3HCDH_N"/>
    <property type="match status" value="1"/>
</dbReference>
<dbReference type="Pfam" id="PF00725">
    <property type="entry name" value="3HCDH"/>
    <property type="match status" value="1"/>
</dbReference>
<dbReference type="InterPro" id="IPR013328">
    <property type="entry name" value="6PGD_dom2"/>
</dbReference>
<dbReference type="InterPro" id="IPR036291">
    <property type="entry name" value="NAD(P)-bd_dom_sf"/>
</dbReference>
<evidence type="ECO:0000256" key="1">
    <source>
        <dbReference type="ARBA" id="ARBA00009463"/>
    </source>
</evidence>
<gene>
    <name evidence="5" type="ORF">QM012_001717</name>
</gene>
<dbReference type="Gene3D" id="1.10.1040.10">
    <property type="entry name" value="N-(1-d-carboxylethyl)-l-norvaline Dehydrogenase, domain 2"/>
    <property type="match status" value="1"/>
</dbReference>